<dbReference type="Proteomes" id="UP000499080">
    <property type="component" value="Unassembled WGS sequence"/>
</dbReference>
<proteinExistence type="predicted"/>
<name>A0A4Y2LJU9_ARAVE</name>
<gene>
    <name evidence="1" type="ORF">AVEN_210078_1</name>
</gene>
<organism evidence="1 2">
    <name type="scientific">Araneus ventricosus</name>
    <name type="common">Orbweaver spider</name>
    <name type="synonym">Epeira ventricosa</name>
    <dbReference type="NCBI Taxonomy" id="182803"/>
    <lineage>
        <taxon>Eukaryota</taxon>
        <taxon>Metazoa</taxon>
        <taxon>Ecdysozoa</taxon>
        <taxon>Arthropoda</taxon>
        <taxon>Chelicerata</taxon>
        <taxon>Arachnida</taxon>
        <taxon>Araneae</taxon>
        <taxon>Araneomorphae</taxon>
        <taxon>Entelegynae</taxon>
        <taxon>Araneoidea</taxon>
        <taxon>Araneidae</taxon>
        <taxon>Araneus</taxon>
    </lineage>
</organism>
<dbReference type="AlphaFoldDB" id="A0A4Y2LJU9"/>
<dbReference type="EMBL" id="BGPR01118765">
    <property type="protein sequence ID" value="GBN13846.1"/>
    <property type="molecule type" value="Genomic_DNA"/>
</dbReference>
<accession>A0A4Y2LJU9</accession>
<feature type="non-terminal residue" evidence="1">
    <location>
        <position position="1"/>
    </location>
</feature>
<protein>
    <submittedName>
        <fullName evidence="1">Uncharacterized protein</fullName>
    </submittedName>
</protein>
<dbReference type="OrthoDB" id="6436943at2759"/>
<comment type="caution">
    <text evidence="1">The sequence shown here is derived from an EMBL/GenBank/DDBJ whole genome shotgun (WGS) entry which is preliminary data.</text>
</comment>
<keyword evidence="2" id="KW-1185">Reference proteome</keyword>
<sequence>HKYVCHHNSFNKVPSSQNKRGISKNSNCPATITIKVKLDTKIIRKRDEYAMVS</sequence>
<evidence type="ECO:0000313" key="2">
    <source>
        <dbReference type="Proteomes" id="UP000499080"/>
    </source>
</evidence>
<evidence type="ECO:0000313" key="1">
    <source>
        <dbReference type="EMBL" id="GBN13846.1"/>
    </source>
</evidence>
<reference evidence="1 2" key="1">
    <citation type="journal article" date="2019" name="Sci. Rep.">
        <title>Orb-weaving spider Araneus ventricosus genome elucidates the spidroin gene catalogue.</title>
        <authorList>
            <person name="Kono N."/>
            <person name="Nakamura H."/>
            <person name="Ohtoshi R."/>
            <person name="Moran D.A.P."/>
            <person name="Shinohara A."/>
            <person name="Yoshida Y."/>
            <person name="Fujiwara M."/>
            <person name="Mori M."/>
            <person name="Tomita M."/>
            <person name="Arakawa K."/>
        </authorList>
    </citation>
    <scope>NUCLEOTIDE SEQUENCE [LARGE SCALE GENOMIC DNA]</scope>
</reference>